<dbReference type="Proteomes" id="UP000504636">
    <property type="component" value="Unplaced"/>
</dbReference>
<reference evidence="4" key="2">
    <citation type="submission" date="2020-04" db="EMBL/GenBank/DDBJ databases">
        <authorList>
            <consortium name="NCBI Genome Project"/>
        </authorList>
    </citation>
    <scope>NUCLEOTIDE SEQUENCE</scope>
    <source>
        <strain evidence="4">CBS 304.34</strain>
    </source>
</reference>
<evidence type="ECO:0000256" key="1">
    <source>
        <dbReference type="SAM" id="MobiDB-lite"/>
    </source>
</evidence>
<reference evidence="2 4" key="1">
    <citation type="journal article" date="2020" name="Stud. Mycol.">
        <title>101 Dothideomycetes genomes: a test case for predicting lifestyles and emergence of pathogens.</title>
        <authorList>
            <person name="Haridas S."/>
            <person name="Albert R."/>
            <person name="Binder M."/>
            <person name="Bloem J."/>
            <person name="Labutti K."/>
            <person name="Salamov A."/>
            <person name="Andreopoulos B."/>
            <person name="Baker S."/>
            <person name="Barry K."/>
            <person name="Bills G."/>
            <person name="Bluhm B."/>
            <person name="Cannon C."/>
            <person name="Castanera R."/>
            <person name="Culley D."/>
            <person name="Daum C."/>
            <person name="Ezra D."/>
            <person name="Gonzalez J."/>
            <person name="Henrissat B."/>
            <person name="Kuo A."/>
            <person name="Liang C."/>
            <person name="Lipzen A."/>
            <person name="Lutzoni F."/>
            <person name="Magnuson J."/>
            <person name="Mondo S."/>
            <person name="Nolan M."/>
            <person name="Ohm R."/>
            <person name="Pangilinan J."/>
            <person name="Park H.-J."/>
            <person name="Ramirez L."/>
            <person name="Alfaro M."/>
            <person name="Sun H."/>
            <person name="Tritt A."/>
            <person name="Yoshinaga Y."/>
            <person name="Zwiers L.-H."/>
            <person name="Turgeon B."/>
            <person name="Goodwin S."/>
            <person name="Spatafora J."/>
            <person name="Crous P."/>
            <person name="Grigoriev I."/>
        </authorList>
    </citation>
    <scope>NUCLEOTIDE SEQUENCE</scope>
    <source>
        <strain evidence="2 4">CBS 304.34</strain>
    </source>
</reference>
<sequence>MGPAIQDPRSTPAKAARRRQACGGAVLIEQHADQRGMSPSTRPMKPLRRTWPRERSGWPVPKTQPQPLEPTRNDCNISSPPFSLMSNKPANRDARADVDAVARSNLSRRHEFCSTTMLSQSSPLKNGRGRVQPRIAAVQSTMPPAAHRLDRPSLARNPGCE</sequence>
<feature type="region of interest" description="Disordered" evidence="1">
    <location>
        <begin position="141"/>
        <end position="161"/>
    </location>
</feature>
<keyword evidence="3" id="KW-1185">Reference proteome</keyword>
<dbReference type="GeneID" id="54466403"/>
<evidence type="ECO:0000313" key="3">
    <source>
        <dbReference type="Proteomes" id="UP000504636"/>
    </source>
</evidence>
<name>A0A6A6YQQ9_9PEZI</name>
<feature type="compositionally biased region" description="Polar residues" evidence="1">
    <location>
        <begin position="73"/>
        <end position="89"/>
    </location>
</feature>
<dbReference type="AlphaFoldDB" id="A0A6A6YQQ9"/>
<feature type="region of interest" description="Disordered" evidence="1">
    <location>
        <begin position="29"/>
        <end position="97"/>
    </location>
</feature>
<evidence type="ECO:0000313" key="4">
    <source>
        <dbReference type="RefSeq" id="XP_033577181.1"/>
    </source>
</evidence>
<dbReference type="EMBL" id="MU003700">
    <property type="protein sequence ID" value="KAF2810217.1"/>
    <property type="molecule type" value="Genomic_DNA"/>
</dbReference>
<organism evidence="2">
    <name type="scientific">Mytilinidion resinicola</name>
    <dbReference type="NCBI Taxonomy" id="574789"/>
    <lineage>
        <taxon>Eukaryota</taxon>
        <taxon>Fungi</taxon>
        <taxon>Dikarya</taxon>
        <taxon>Ascomycota</taxon>
        <taxon>Pezizomycotina</taxon>
        <taxon>Dothideomycetes</taxon>
        <taxon>Pleosporomycetidae</taxon>
        <taxon>Mytilinidiales</taxon>
        <taxon>Mytilinidiaceae</taxon>
        <taxon>Mytilinidion</taxon>
    </lineage>
</organism>
<evidence type="ECO:0000313" key="2">
    <source>
        <dbReference type="EMBL" id="KAF2810217.1"/>
    </source>
</evidence>
<proteinExistence type="predicted"/>
<gene>
    <name evidence="2 4" type="ORF">BDZ99DRAFT_520296</name>
</gene>
<dbReference type="RefSeq" id="XP_033577181.1">
    <property type="nucleotide sequence ID" value="XM_033725510.1"/>
</dbReference>
<feature type="region of interest" description="Disordered" evidence="1">
    <location>
        <begin position="1"/>
        <end position="20"/>
    </location>
</feature>
<protein>
    <submittedName>
        <fullName evidence="2 4">Uncharacterized protein</fullName>
    </submittedName>
</protein>
<reference evidence="4" key="3">
    <citation type="submission" date="2025-04" db="UniProtKB">
        <authorList>
            <consortium name="RefSeq"/>
        </authorList>
    </citation>
    <scope>IDENTIFICATION</scope>
    <source>
        <strain evidence="4">CBS 304.34</strain>
    </source>
</reference>
<accession>A0A6A6YQQ9</accession>